<accession>A0A918M8B1</accession>
<gene>
    <name evidence="1" type="ORF">GCM10010274_63360</name>
</gene>
<name>A0A918M8B1_9ACTN</name>
<dbReference type="EMBL" id="BMTP01000027">
    <property type="protein sequence ID" value="GGU66137.1"/>
    <property type="molecule type" value="Genomic_DNA"/>
</dbReference>
<sequence length="182" mass="19819">MYAVSPPLPYRSAEHCTSPWAQRGAHHLVIDDVRDLSLPVPAMDALPAWRPTPDLVAQVLQPLPDLRPWPPGSPQAVPTPPEQPVTPVQLLIPPKELAHKVCAELWNAAHLADNPRITGAARDDGRCSSAAHCPGEVPWWPPPQSWPADEYAAAQRVRGIATRVVMDLGSDQFLVVTDALTQ</sequence>
<evidence type="ECO:0000313" key="1">
    <source>
        <dbReference type="EMBL" id="GGU66137.1"/>
    </source>
</evidence>
<comment type="caution">
    <text evidence="1">The sequence shown here is derived from an EMBL/GenBank/DDBJ whole genome shotgun (WGS) entry which is preliminary data.</text>
</comment>
<organism evidence="1 2">
    <name type="scientific">Streptomyces lavendofoliae</name>
    <dbReference type="NCBI Taxonomy" id="67314"/>
    <lineage>
        <taxon>Bacteria</taxon>
        <taxon>Bacillati</taxon>
        <taxon>Actinomycetota</taxon>
        <taxon>Actinomycetes</taxon>
        <taxon>Kitasatosporales</taxon>
        <taxon>Streptomycetaceae</taxon>
        <taxon>Streptomyces</taxon>
    </lineage>
</organism>
<reference evidence="1" key="1">
    <citation type="journal article" date="2014" name="Int. J. Syst. Evol. Microbiol.">
        <title>Complete genome sequence of Corynebacterium casei LMG S-19264T (=DSM 44701T), isolated from a smear-ripened cheese.</title>
        <authorList>
            <consortium name="US DOE Joint Genome Institute (JGI-PGF)"/>
            <person name="Walter F."/>
            <person name="Albersmeier A."/>
            <person name="Kalinowski J."/>
            <person name="Ruckert C."/>
        </authorList>
    </citation>
    <scope>NUCLEOTIDE SEQUENCE</scope>
    <source>
        <strain evidence="1">JCM 4391</strain>
    </source>
</reference>
<evidence type="ECO:0000313" key="2">
    <source>
        <dbReference type="Proteomes" id="UP000636661"/>
    </source>
</evidence>
<reference evidence="1" key="2">
    <citation type="submission" date="2020-09" db="EMBL/GenBank/DDBJ databases">
        <authorList>
            <person name="Sun Q."/>
            <person name="Ohkuma M."/>
        </authorList>
    </citation>
    <scope>NUCLEOTIDE SEQUENCE</scope>
    <source>
        <strain evidence="1">JCM 4391</strain>
    </source>
</reference>
<protein>
    <submittedName>
        <fullName evidence="1">Uncharacterized protein</fullName>
    </submittedName>
</protein>
<dbReference type="RefSeq" id="WP_373297807.1">
    <property type="nucleotide sequence ID" value="NZ_BMTP01000027.1"/>
</dbReference>
<proteinExistence type="predicted"/>
<keyword evidence="2" id="KW-1185">Reference proteome</keyword>
<dbReference type="AlphaFoldDB" id="A0A918M8B1"/>
<dbReference type="Proteomes" id="UP000636661">
    <property type="component" value="Unassembled WGS sequence"/>
</dbReference>